<dbReference type="InterPro" id="IPR015915">
    <property type="entry name" value="Kelch-typ_b-propeller"/>
</dbReference>
<dbReference type="Gene3D" id="2.120.10.80">
    <property type="entry name" value="Kelch-type beta propeller"/>
    <property type="match status" value="1"/>
</dbReference>
<organism evidence="1 2">
    <name type="scientific">Stylosanthes scabra</name>
    <dbReference type="NCBI Taxonomy" id="79078"/>
    <lineage>
        <taxon>Eukaryota</taxon>
        <taxon>Viridiplantae</taxon>
        <taxon>Streptophyta</taxon>
        <taxon>Embryophyta</taxon>
        <taxon>Tracheophyta</taxon>
        <taxon>Spermatophyta</taxon>
        <taxon>Magnoliopsida</taxon>
        <taxon>eudicotyledons</taxon>
        <taxon>Gunneridae</taxon>
        <taxon>Pentapetalae</taxon>
        <taxon>rosids</taxon>
        <taxon>fabids</taxon>
        <taxon>Fabales</taxon>
        <taxon>Fabaceae</taxon>
        <taxon>Papilionoideae</taxon>
        <taxon>50 kb inversion clade</taxon>
        <taxon>dalbergioids sensu lato</taxon>
        <taxon>Dalbergieae</taxon>
        <taxon>Pterocarpus clade</taxon>
        <taxon>Stylosanthes</taxon>
    </lineage>
</organism>
<evidence type="ECO:0000313" key="1">
    <source>
        <dbReference type="EMBL" id="MED6225249.1"/>
    </source>
</evidence>
<name>A0ABU6ZTD2_9FABA</name>
<protein>
    <submittedName>
        <fullName evidence="1">Uncharacterized protein</fullName>
    </submittedName>
</protein>
<evidence type="ECO:0000313" key="2">
    <source>
        <dbReference type="Proteomes" id="UP001341840"/>
    </source>
</evidence>
<reference evidence="1 2" key="1">
    <citation type="journal article" date="2023" name="Plants (Basel)">
        <title>Bridging the Gap: Combining Genomics and Transcriptomics Approaches to Understand Stylosanthes scabra, an Orphan Legume from the Brazilian Caatinga.</title>
        <authorList>
            <person name="Ferreira-Neto J.R.C."/>
            <person name="da Silva M.D."/>
            <person name="Binneck E."/>
            <person name="de Melo N.F."/>
            <person name="da Silva R.H."/>
            <person name="de Melo A.L.T.M."/>
            <person name="Pandolfi V."/>
            <person name="Bustamante F.O."/>
            <person name="Brasileiro-Vidal A.C."/>
            <person name="Benko-Iseppon A.M."/>
        </authorList>
    </citation>
    <scope>NUCLEOTIDE SEQUENCE [LARGE SCALE GENOMIC DNA]</scope>
    <source>
        <tissue evidence="1">Leaves</tissue>
    </source>
</reference>
<dbReference type="Proteomes" id="UP001341840">
    <property type="component" value="Unassembled WGS sequence"/>
</dbReference>
<dbReference type="SUPFAM" id="SSF117281">
    <property type="entry name" value="Kelch motif"/>
    <property type="match status" value="1"/>
</dbReference>
<keyword evidence="2" id="KW-1185">Reference proteome</keyword>
<proteinExistence type="predicted"/>
<accession>A0ABU6ZTD2</accession>
<gene>
    <name evidence="1" type="ORF">PIB30_091887</name>
</gene>
<comment type="caution">
    <text evidence="1">The sequence shown here is derived from an EMBL/GenBank/DDBJ whole genome shotgun (WGS) entry which is preliminary data.</text>
</comment>
<sequence length="287" mass="33034">METGRCLWMVTNQNIFGFHVEKLEVLGKNDARERDSKPIILPHLPFDFRFKLPKPYLQPFVFDSKIFFAGGSPNFSPDASPHFSTMMYQLSSDAIAEVEAAAGAIPVAPTLMYACNVANIQGDVYLLVHDSLTQESELGFWVLRSGSKQWHRLPPPPTLRYYITNDRPPFVHHDWWRSFVWNDKLFLTASFDSEETKSLDDAFIYYVYDPEKDDRWQRIELHFSGLDHALLYLNIAAVPSLGKVANCDVALTWMPGDWDLTYTSDVKIYALLVDKHDNVLRQECLPH</sequence>
<dbReference type="EMBL" id="JASCZI010273722">
    <property type="protein sequence ID" value="MED6225249.1"/>
    <property type="molecule type" value="Genomic_DNA"/>
</dbReference>
<feature type="non-terminal residue" evidence="1">
    <location>
        <position position="287"/>
    </location>
</feature>